<dbReference type="Gene3D" id="1.25.40.10">
    <property type="entry name" value="Tetratricopeptide repeat domain"/>
    <property type="match status" value="1"/>
</dbReference>
<dbReference type="OrthoDB" id="433738at2759"/>
<dbReference type="InterPro" id="IPR011990">
    <property type="entry name" value="TPR-like_helical_dom_sf"/>
</dbReference>
<gene>
    <name evidence="1" type="ORF">HETIRDRAFT_430166</name>
</gene>
<sequence>MSAGDSVLKLKERANVEFRAGMYKTAIQLYTKALECAGPTTSLELKRAIISNRAQSYMLWGDICTAFRDNNLALSQEYTVPDSPKVLTTRCLFRRAKLHYKFARYDEARAAFESFERVREEIGQEISVRERDLLSQIEKAISEPGGSEAGDRVQLLRAVFSCGIIIQDQYLATFPYQPGSQMNDDEDNMILQFGPNSYPRKKNPTSRPLSVPFVIFAPGLQVPGGKSFSGRMAITEDGDGYGDENPSIGVHIEEMILASFSHTYSNMTRSRWPEIMPYFPRMSATIILPTQKGRLLVILFSTQLRDIWEGAKEPGNTTSPFTNLRTIRRAREFEVGAVRLTNGCIHIYVMPSENVADFALLTCRALSVSKWESAVGALGMDS</sequence>
<keyword evidence="2" id="KW-1185">Reference proteome</keyword>
<dbReference type="GeneID" id="20674424"/>
<evidence type="ECO:0000313" key="2">
    <source>
        <dbReference type="Proteomes" id="UP000030671"/>
    </source>
</evidence>
<dbReference type="SUPFAM" id="SSF48452">
    <property type="entry name" value="TPR-like"/>
    <property type="match status" value="1"/>
</dbReference>
<dbReference type="PANTHER" id="PTHR46014">
    <property type="entry name" value="TETRATRICOPEPTIDE REPEAT PROTEIN 1"/>
    <property type="match status" value="1"/>
</dbReference>
<evidence type="ECO:0008006" key="3">
    <source>
        <dbReference type="Google" id="ProtNLM"/>
    </source>
</evidence>
<dbReference type="RefSeq" id="XP_009551756.1">
    <property type="nucleotide sequence ID" value="XM_009553461.1"/>
</dbReference>
<dbReference type="InParanoid" id="W4JTK6"/>
<dbReference type="STRING" id="747525.W4JTK6"/>
<evidence type="ECO:0000313" key="1">
    <source>
        <dbReference type="EMBL" id="ETW76892.1"/>
    </source>
</evidence>
<dbReference type="Proteomes" id="UP000030671">
    <property type="component" value="Unassembled WGS sequence"/>
</dbReference>
<proteinExistence type="predicted"/>
<reference evidence="1 2" key="1">
    <citation type="journal article" date="2012" name="New Phytol.">
        <title>Insight into trade-off between wood decay and parasitism from the genome of a fungal forest pathogen.</title>
        <authorList>
            <person name="Olson A."/>
            <person name="Aerts A."/>
            <person name="Asiegbu F."/>
            <person name="Belbahri L."/>
            <person name="Bouzid O."/>
            <person name="Broberg A."/>
            <person name="Canback B."/>
            <person name="Coutinho P.M."/>
            <person name="Cullen D."/>
            <person name="Dalman K."/>
            <person name="Deflorio G."/>
            <person name="van Diepen L.T."/>
            <person name="Dunand C."/>
            <person name="Duplessis S."/>
            <person name="Durling M."/>
            <person name="Gonthier P."/>
            <person name="Grimwood J."/>
            <person name="Fossdal C.G."/>
            <person name="Hansson D."/>
            <person name="Henrissat B."/>
            <person name="Hietala A."/>
            <person name="Himmelstrand K."/>
            <person name="Hoffmeister D."/>
            <person name="Hogberg N."/>
            <person name="James T.Y."/>
            <person name="Karlsson M."/>
            <person name="Kohler A."/>
            <person name="Kues U."/>
            <person name="Lee Y.H."/>
            <person name="Lin Y.C."/>
            <person name="Lind M."/>
            <person name="Lindquist E."/>
            <person name="Lombard V."/>
            <person name="Lucas S."/>
            <person name="Lunden K."/>
            <person name="Morin E."/>
            <person name="Murat C."/>
            <person name="Park J."/>
            <person name="Raffaello T."/>
            <person name="Rouze P."/>
            <person name="Salamov A."/>
            <person name="Schmutz J."/>
            <person name="Solheim H."/>
            <person name="Stahlberg J."/>
            <person name="Velez H."/>
            <person name="de Vries R.P."/>
            <person name="Wiebenga A."/>
            <person name="Woodward S."/>
            <person name="Yakovlev I."/>
            <person name="Garbelotto M."/>
            <person name="Martin F."/>
            <person name="Grigoriev I.V."/>
            <person name="Stenlid J."/>
        </authorList>
    </citation>
    <scope>NUCLEOTIDE SEQUENCE [LARGE SCALE GENOMIC DNA]</scope>
    <source>
        <strain evidence="1 2">TC 32-1</strain>
    </source>
</reference>
<dbReference type="KEGG" id="hir:HETIRDRAFT_430166"/>
<organism evidence="1 2">
    <name type="scientific">Heterobasidion irregulare (strain TC 32-1)</name>
    <dbReference type="NCBI Taxonomy" id="747525"/>
    <lineage>
        <taxon>Eukaryota</taxon>
        <taxon>Fungi</taxon>
        <taxon>Dikarya</taxon>
        <taxon>Basidiomycota</taxon>
        <taxon>Agaricomycotina</taxon>
        <taxon>Agaricomycetes</taxon>
        <taxon>Russulales</taxon>
        <taxon>Bondarzewiaceae</taxon>
        <taxon>Heterobasidion</taxon>
        <taxon>Heterobasidion annosum species complex</taxon>
    </lineage>
</organism>
<dbReference type="InterPro" id="IPR052769">
    <property type="entry name" value="TPR_domain_protein"/>
</dbReference>
<name>W4JTK6_HETIT</name>
<dbReference type="AlphaFoldDB" id="W4JTK6"/>
<dbReference type="HOGENOM" id="CLU_723829_0_0_1"/>
<protein>
    <recommendedName>
        <fullName evidence="3">Cns1/TTC4 wheel domain-containing protein</fullName>
    </recommendedName>
</protein>
<dbReference type="EMBL" id="KI925464">
    <property type="protein sequence ID" value="ETW76892.1"/>
    <property type="molecule type" value="Genomic_DNA"/>
</dbReference>
<accession>W4JTK6</accession>
<dbReference type="PANTHER" id="PTHR46014:SF1">
    <property type="entry name" value="TETRATRICOPEPTIDE REPEAT PROTEIN 1"/>
    <property type="match status" value="1"/>
</dbReference>